<dbReference type="PANTHER" id="PTHR47447:SF28">
    <property type="entry name" value="PENTACOTRIPEPTIDE-REPEAT REGION OF PRORP DOMAIN-CONTAINING PROTEIN"/>
    <property type="match status" value="1"/>
</dbReference>
<dbReference type="AlphaFoldDB" id="A0A3S3M532"/>
<feature type="repeat" description="PPR" evidence="3">
    <location>
        <begin position="214"/>
        <end position="248"/>
    </location>
</feature>
<organism evidence="4 5">
    <name type="scientific">Cinnamomum micranthum f. kanehirae</name>
    <dbReference type="NCBI Taxonomy" id="337451"/>
    <lineage>
        <taxon>Eukaryota</taxon>
        <taxon>Viridiplantae</taxon>
        <taxon>Streptophyta</taxon>
        <taxon>Embryophyta</taxon>
        <taxon>Tracheophyta</taxon>
        <taxon>Spermatophyta</taxon>
        <taxon>Magnoliopsida</taxon>
        <taxon>Magnoliidae</taxon>
        <taxon>Laurales</taxon>
        <taxon>Lauraceae</taxon>
        <taxon>Cinnamomum</taxon>
    </lineage>
</organism>
<dbReference type="Pfam" id="PF13041">
    <property type="entry name" value="PPR_2"/>
    <property type="match status" value="3"/>
</dbReference>
<feature type="repeat" description="PPR" evidence="3">
    <location>
        <begin position="284"/>
        <end position="319"/>
    </location>
</feature>
<protein>
    <submittedName>
        <fullName evidence="4">Pentatricopeptide repeat-containing protein</fullName>
    </submittedName>
</protein>
<feature type="repeat" description="PPR" evidence="3">
    <location>
        <begin position="108"/>
        <end position="142"/>
    </location>
</feature>
<keyword evidence="2" id="KW-0677">Repeat</keyword>
<dbReference type="EMBL" id="QPKB01000001">
    <property type="protein sequence ID" value="RWR73388.1"/>
    <property type="molecule type" value="Genomic_DNA"/>
</dbReference>
<dbReference type="SUPFAM" id="SSF81901">
    <property type="entry name" value="HCP-like"/>
    <property type="match status" value="1"/>
</dbReference>
<feature type="repeat" description="PPR" evidence="3">
    <location>
        <begin position="144"/>
        <end position="178"/>
    </location>
</feature>
<evidence type="ECO:0000313" key="5">
    <source>
        <dbReference type="Proteomes" id="UP000283530"/>
    </source>
</evidence>
<feature type="repeat" description="PPR" evidence="3">
    <location>
        <begin position="249"/>
        <end position="283"/>
    </location>
</feature>
<dbReference type="NCBIfam" id="TIGR00756">
    <property type="entry name" value="PPR"/>
    <property type="match status" value="7"/>
</dbReference>
<dbReference type="PANTHER" id="PTHR47447">
    <property type="entry name" value="OS03G0856100 PROTEIN"/>
    <property type="match status" value="1"/>
</dbReference>
<dbReference type="STRING" id="337451.A0A3S3M532"/>
<dbReference type="Pfam" id="PF01535">
    <property type="entry name" value="PPR"/>
    <property type="match status" value="2"/>
</dbReference>
<dbReference type="Gene3D" id="1.25.40.10">
    <property type="entry name" value="Tetratricopeptide repeat domain"/>
    <property type="match status" value="4"/>
</dbReference>
<reference evidence="4 5" key="1">
    <citation type="journal article" date="2019" name="Nat. Plants">
        <title>Stout camphor tree genome fills gaps in understanding of flowering plant genome evolution.</title>
        <authorList>
            <person name="Chaw S.M."/>
            <person name="Liu Y.C."/>
            <person name="Wu Y.W."/>
            <person name="Wang H.Y."/>
            <person name="Lin C.I."/>
            <person name="Wu C.S."/>
            <person name="Ke H.M."/>
            <person name="Chang L.Y."/>
            <person name="Hsu C.Y."/>
            <person name="Yang H.T."/>
            <person name="Sudianto E."/>
            <person name="Hsu M.H."/>
            <person name="Wu K.P."/>
            <person name="Wang L.N."/>
            <person name="Leebens-Mack J.H."/>
            <person name="Tsai I.J."/>
        </authorList>
    </citation>
    <scope>NUCLEOTIDE SEQUENCE [LARGE SCALE GENOMIC DNA]</scope>
    <source>
        <strain evidence="5">cv. Chaw 1501</strain>
        <tissue evidence="4">Young leaves</tissue>
    </source>
</reference>
<evidence type="ECO:0000256" key="3">
    <source>
        <dbReference type="PROSITE-ProRule" id="PRU00708"/>
    </source>
</evidence>
<dbReference type="Proteomes" id="UP000283530">
    <property type="component" value="Unassembled WGS sequence"/>
</dbReference>
<dbReference type="InterPro" id="IPR002885">
    <property type="entry name" value="PPR_rpt"/>
</dbReference>
<gene>
    <name evidence="4" type="ORF">CKAN_00166500</name>
</gene>
<sequence length="337" mass="38462">MLKVDHRLVREIMKVDVEISVKIQFFKWAGKRKNFEHYSTTYMAFIRCLEEAGLVGEMWKTIQDMVRSPCIIGSTELSEIVRVLVKAKMVNKACSIFYQIKARKCKPSSNAYNSMIMMLMQEGHYDKVHELYNEMCNEGICFPDTITYCALIVAFGKLGREDSAVRLFDEMKENGLQPTAKIYTTLIGIFFKSGKFEKALSVFCEMKDKRCTPNVFTYTEMIKGLGEAGRVEEAYGLFLDMQRESCMLDVVLVNNLINVLGKAGRLDDVIKLFNDMGSLHITPNVVTYNSVIKVLFQSKSHASDAARWFEKMKESGIVPSPYTYAILIDGFCKTNRV</sequence>
<evidence type="ECO:0000256" key="1">
    <source>
        <dbReference type="ARBA" id="ARBA00007626"/>
    </source>
</evidence>
<dbReference type="PROSITE" id="PS51375">
    <property type="entry name" value="PPR"/>
    <property type="match status" value="6"/>
</dbReference>
<comment type="similarity">
    <text evidence="1">Belongs to the PPR family. P subfamily.</text>
</comment>
<name>A0A3S3M532_9MAGN</name>
<feature type="repeat" description="PPR" evidence="3">
    <location>
        <begin position="179"/>
        <end position="213"/>
    </location>
</feature>
<keyword evidence="5" id="KW-1185">Reference proteome</keyword>
<comment type="caution">
    <text evidence="4">The sequence shown here is derived from an EMBL/GenBank/DDBJ whole genome shotgun (WGS) entry which is preliminary data.</text>
</comment>
<dbReference type="InterPro" id="IPR011990">
    <property type="entry name" value="TPR-like_helical_dom_sf"/>
</dbReference>
<accession>A0A3S3M532</accession>
<evidence type="ECO:0000256" key="2">
    <source>
        <dbReference type="ARBA" id="ARBA00022737"/>
    </source>
</evidence>
<dbReference type="OrthoDB" id="185373at2759"/>
<proteinExistence type="inferred from homology"/>
<evidence type="ECO:0000313" key="4">
    <source>
        <dbReference type="EMBL" id="RWR73388.1"/>
    </source>
</evidence>